<dbReference type="AlphaFoldDB" id="A0A6L6G8N6"/>
<evidence type="ECO:0000313" key="2">
    <source>
        <dbReference type="Proteomes" id="UP000483839"/>
    </source>
</evidence>
<reference evidence="1 2" key="1">
    <citation type="submission" date="2019-11" db="EMBL/GenBank/DDBJ databases">
        <title>Streptococcus uberis isolated from clinical mastitis cases on a southeastern Queensland dairy.</title>
        <authorList>
            <person name="Workentine M.L."/>
            <person name="Price R."/>
            <person name="Olchowy T."/>
        </authorList>
    </citation>
    <scope>NUCLEOTIDE SEQUENCE [LARGE SCALE GENOMIC DNA]</scope>
    <source>
        <strain evidence="1 2">OLC4459-A17</strain>
    </source>
</reference>
<protein>
    <submittedName>
        <fullName evidence="1">Uncharacterized protein</fullName>
    </submittedName>
</protein>
<dbReference type="RefSeq" id="WP_154617546.1">
    <property type="nucleotide sequence ID" value="NZ_JADFBT010000012.1"/>
</dbReference>
<accession>A0A6L6G8N6</accession>
<name>A0A6L6G8N6_STRUB</name>
<dbReference type="Proteomes" id="UP000483839">
    <property type="component" value="Unassembled WGS sequence"/>
</dbReference>
<organism evidence="1 2">
    <name type="scientific">Streptococcus uberis</name>
    <dbReference type="NCBI Taxonomy" id="1349"/>
    <lineage>
        <taxon>Bacteria</taxon>
        <taxon>Bacillati</taxon>
        <taxon>Bacillota</taxon>
        <taxon>Bacilli</taxon>
        <taxon>Lactobacillales</taxon>
        <taxon>Streptococcaceae</taxon>
        <taxon>Streptococcus</taxon>
    </lineage>
</organism>
<proteinExistence type="predicted"/>
<comment type="caution">
    <text evidence="1">The sequence shown here is derived from an EMBL/GenBank/DDBJ whole genome shotgun (WGS) entry which is preliminary data.</text>
</comment>
<sequence length="70" mass="8050">MTETENFKQDVTLESILHLFFSEPLFYLNGKEIKSLDGLDLNNTMVTCIYTDYLGNLTLELKEGINESKN</sequence>
<gene>
    <name evidence="1" type="ORF">GKS16_06030</name>
</gene>
<evidence type="ECO:0000313" key="1">
    <source>
        <dbReference type="EMBL" id="MTD01824.1"/>
    </source>
</evidence>
<dbReference type="EMBL" id="WLXI01000043">
    <property type="protein sequence ID" value="MTD01824.1"/>
    <property type="molecule type" value="Genomic_DNA"/>
</dbReference>